<accession>Q971M6</accession>
<evidence type="ECO:0000313" key="1">
    <source>
        <dbReference type="EMBL" id="BAB66394.1"/>
    </source>
</evidence>
<organism evidence="1 2">
    <name type="scientific">Sulfurisphaera tokodaii (strain DSM 16993 / JCM 10545 / NBRC 100140 / 7)</name>
    <name type="common">Sulfolobus tokodaii</name>
    <dbReference type="NCBI Taxonomy" id="273063"/>
    <lineage>
        <taxon>Archaea</taxon>
        <taxon>Thermoproteota</taxon>
        <taxon>Thermoprotei</taxon>
        <taxon>Sulfolobales</taxon>
        <taxon>Sulfolobaceae</taxon>
        <taxon>Sulfurisphaera</taxon>
    </lineage>
</organism>
<protein>
    <recommendedName>
        <fullName evidence="3">Three-Cys-motif partner protein TcmP</fullName>
    </recommendedName>
</protein>
<dbReference type="PATRIC" id="fig|273063.9.peg.1523"/>
<name>Q971M6_SULTO</name>
<dbReference type="RefSeq" id="WP_010979372.1">
    <property type="nucleotide sequence ID" value="NC_003106.2"/>
</dbReference>
<keyword evidence="2" id="KW-1185">Reference proteome</keyword>
<evidence type="ECO:0008006" key="3">
    <source>
        <dbReference type="Google" id="ProtNLM"/>
    </source>
</evidence>
<dbReference type="EMBL" id="BA000023">
    <property type="protein sequence ID" value="BAB66394.1"/>
    <property type="molecule type" value="Genomic_DNA"/>
</dbReference>
<dbReference type="NCBIfam" id="TIGR04474">
    <property type="entry name" value="tcm_partner"/>
    <property type="match status" value="1"/>
</dbReference>
<dbReference type="AlphaFoldDB" id="Q971M6"/>
<gene>
    <name evidence="1" type="primary">ST1335</name>
    <name evidence="1" type="ordered locus">STK_13350</name>
</gene>
<sequence length="339" mass="39172">MSQGSNIKKSPYEKLRTILEYLVFAKNCTKNIKNILEKNELFIKDEDVSYGPHTLLKLAYLYYYFDIALEIAKKHFDKLIFVDAFGGSGLVRIKNSDYVSLGSSLLALVFKSRSGKARFNKIISIEMESKRAYLLRRRLEVLKKELGIDTDFKVIRDDVNKKINDVANDINKRDYGILFVDPEGVEIQLQNLSIILSKSIGIDVILNQSEGVYRLLGRAQNGDDSALKKLVEYLPTLASIKDPDKARDLLFRLFGKPIEATAEIRDENNKPIYELVLRVRRTKSDTPWIRPMKEFSEMISKYNGRDVLNILDQIHNKRTTILDQINRKNTDITSFFKKY</sequence>
<dbReference type="OrthoDB" id="383847at2157"/>
<reference evidence="2" key="1">
    <citation type="journal article" date="2001" name="DNA Res.">
        <title>Complete genome sequence of an aerobic thermoacidophilic Crenarchaeon, Sulfolobus tokodaii strain7.</title>
        <authorList>
            <person name="Kawarabayasi Y."/>
            <person name="Hino Y."/>
            <person name="Horikawa H."/>
            <person name="Jin-no K."/>
            <person name="Takahashi M."/>
            <person name="Sekine M."/>
            <person name="Baba S."/>
            <person name="Ankai A."/>
            <person name="Kosugi H."/>
            <person name="Hosoyama A."/>
            <person name="Fukui S."/>
            <person name="Nagai Y."/>
            <person name="Nishijima K."/>
            <person name="Otsuka R."/>
            <person name="Nakazawa H."/>
            <person name="Takamiya M."/>
            <person name="Kato Y."/>
            <person name="Yoshizawa T."/>
            <person name="Tanaka T."/>
            <person name="Kudoh Y."/>
            <person name="Yamazaki J."/>
            <person name="Kushida N."/>
            <person name="Oguchi A."/>
            <person name="Aoki K."/>
            <person name="Masuda S."/>
            <person name="Yanagii M."/>
            <person name="Nishimura M."/>
            <person name="Yamagishi A."/>
            <person name="Oshima T."/>
            <person name="Kikuchi H."/>
        </authorList>
    </citation>
    <scope>NUCLEOTIDE SEQUENCE [LARGE SCALE GENOMIC DNA]</scope>
    <source>
        <strain evidence="2">DSM 16993 / JCM 10545 / NBRC 100140 / 7</strain>
    </source>
</reference>
<dbReference type="GeneID" id="1459353"/>
<evidence type="ECO:0000313" key="2">
    <source>
        <dbReference type="Proteomes" id="UP000001015"/>
    </source>
</evidence>
<dbReference type="eggNOG" id="arCOG08191">
    <property type="taxonomic scope" value="Archaea"/>
</dbReference>
<dbReference type="Proteomes" id="UP000001015">
    <property type="component" value="Chromosome"/>
</dbReference>
<dbReference type="InterPro" id="IPR031009">
    <property type="entry name" value="Tcm_partner"/>
</dbReference>
<dbReference type="KEGG" id="sto:STK_13350"/>
<proteinExistence type="predicted"/>